<reference evidence="1 2" key="1">
    <citation type="submission" date="2015-05" db="EMBL/GenBank/DDBJ databases">
        <title>Whole genome sequence of Bacillus thuringiensis serovar tolworthi Pasteur Institute Standard strain.</title>
        <authorList>
            <person name="Kanda K."/>
            <person name="Nakashima K."/>
            <person name="Nagano Y."/>
        </authorList>
    </citation>
    <scope>NUCLEOTIDE SEQUENCE [LARGE SCALE GENOMIC DNA]</scope>
    <source>
        <strain evidence="1 2">Pasteur Institute Standard strain</strain>
    </source>
</reference>
<evidence type="ECO:0000313" key="1">
    <source>
        <dbReference type="EMBL" id="BAR82283.1"/>
    </source>
</evidence>
<sequence length="138" mass="15560">MSFRYESHFDKAIRKMQAAEKLAVKRGAEYIKGNAVTYSRKRSGDTARGFQTKVGMEGTTPKGIVFNNNENAIYEEFGTGIHAEKGGRKTPWVYKDKRTGKFFRTRGKKGTKAFRNAGENHKSEVKRIMIAAMKGGMK</sequence>
<gene>
    <name evidence="1" type="ORF">KNN_01436</name>
</gene>
<evidence type="ECO:0008006" key="3">
    <source>
        <dbReference type="Google" id="ProtNLM"/>
    </source>
</evidence>
<dbReference type="RefSeq" id="WP_060851729.1">
    <property type="nucleotide sequence ID" value="NZ_AP014864.1"/>
</dbReference>
<organism evidence="1 2">
    <name type="scientific">Bacillus thuringiensis subsp. tolworthi</name>
    <dbReference type="NCBI Taxonomy" id="1442"/>
    <lineage>
        <taxon>Bacteria</taxon>
        <taxon>Bacillati</taxon>
        <taxon>Bacillota</taxon>
        <taxon>Bacilli</taxon>
        <taxon>Bacillales</taxon>
        <taxon>Bacillaceae</taxon>
        <taxon>Bacillus</taxon>
        <taxon>Bacillus cereus group</taxon>
    </lineage>
</organism>
<evidence type="ECO:0000313" key="2">
    <source>
        <dbReference type="Proteomes" id="UP000055316"/>
    </source>
</evidence>
<name>A0A9W3ZTL6_BACTO</name>
<protein>
    <recommendedName>
        <fullName evidence="3">HK97 gp10 family phage protein</fullName>
    </recommendedName>
</protein>
<dbReference type="Proteomes" id="UP000055316">
    <property type="component" value="Chromosome"/>
</dbReference>
<dbReference type="AlphaFoldDB" id="A0A9W3ZTL6"/>
<accession>A0A9W3ZTL6</accession>
<dbReference type="EMBL" id="AP014864">
    <property type="protein sequence ID" value="BAR82283.1"/>
    <property type="molecule type" value="Genomic_DNA"/>
</dbReference>
<proteinExistence type="predicted"/>